<protein>
    <recommendedName>
        <fullName evidence="7">LIM zinc-binding domain-containing protein</fullName>
    </recommendedName>
</protein>
<keyword evidence="9" id="KW-1185">Reference proteome</keyword>
<dbReference type="PROSITE" id="PS50023">
    <property type="entry name" value="LIM_DOMAIN_2"/>
    <property type="match status" value="2"/>
</dbReference>
<dbReference type="PANTHER" id="PTHR46074:SF5">
    <property type="entry name" value="LIM DOMAIN-CONTAINING PROTEIN C"/>
    <property type="match status" value="1"/>
</dbReference>
<evidence type="ECO:0000259" key="7">
    <source>
        <dbReference type="PROSITE" id="PS50023"/>
    </source>
</evidence>
<keyword evidence="4 5" id="KW-0440">LIM domain</keyword>
<feature type="domain" description="LIM zinc-binding" evidence="7">
    <location>
        <begin position="6"/>
        <end position="67"/>
    </location>
</feature>
<keyword evidence="2" id="KW-0677">Repeat</keyword>
<dbReference type="Gene3D" id="2.10.110.10">
    <property type="entry name" value="Cysteine Rich Protein"/>
    <property type="match status" value="2"/>
</dbReference>
<dbReference type="EMBL" id="BLZA01000007">
    <property type="protein sequence ID" value="GHJ84478.1"/>
    <property type="molecule type" value="Genomic_DNA"/>
</dbReference>
<gene>
    <name evidence="8" type="ORF">NliqN6_0880</name>
</gene>
<evidence type="ECO:0000313" key="8">
    <source>
        <dbReference type="EMBL" id="GHJ84478.1"/>
    </source>
</evidence>
<name>A0A8H3TNW4_9TREE</name>
<proteinExistence type="predicted"/>
<dbReference type="CDD" id="cd09401">
    <property type="entry name" value="LIM_TLP_like"/>
    <property type="match status" value="1"/>
</dbReference>
<evidence type="ECO:0000256" key="6">
    <source>
        <dbReference type="SAM" id="MobiDB-lite"/>
    </source>
</evidence>
<dbReference type="Proteomes" id="UP000620104">
    <property type="component" value="Unassembled WGS sequence"/>
</dbReference>
<evidence type="ECO:0000256" key="4">
    <source>
        <dbReference type="ARBA" id="ARBA00023038"/>
    </source>
</evidence>
<dbReference type="FunFam" id="2.10.110.10:FF:000145">
    <property type="entry name" value="Cysteine and glycine-rich protein"/>
    <property type="match status" value="1"/>
</dbReference>
<keyword evidence="3 5" id="KW-0862">Zinc</keyword>
<dbReference type="SUPFAM" id="SSF57716">
    <property type="entry name" value="Glucocorticoid receptor-like (DNA-binding domain)"/>
    <property type="match status" value="3"/>
</dbReference>
<dbReference type="PANTHER" id="PTHR46074">
    <property type="entry name" value="CYSTEINE-RICH PROTEIN CRIP FAMILY MEMBER"/>
    <property type="match status" value="1"/>
</dbReference>
<dbReference type="SMART" id="SM00132">
    <property type="entry name" value="LIM"/>
    <property type="match status" value="2"/>
</dbReference>
<feature type="region of interest" description="Disordered" evidence="6">
    <location>
        <begin position="79"/>
        <end position="116"/>
    </location>
</feature>
<accession>A0A8H3TNW4</accession>
<feature type="region of interest" description="Disordered" evidence="6">
    <location>
        <begin position="135"/>
        <end position="216"/>
    </location>
</feature>
<keyword evidence="1 5" id="KW-0479">Metal-binding</keyword>
<feature type="domain" description="LIM zinc-binding" evidence="7">
    <location>
        <begin position="267"/>
        <end position="327"/>
    </location>
</feature>
<dbReference type="FunFam" id="2.10.110.10:FF:000001">
    <property type="entry name" value="Cysteine and glycine-rich protein 1"/>
    <property type="match status" value="1"/>
</dbReference>
<organism evidence="8 9">
    <name type="scientific">Naganishia liquefaciens</name>
    <dbReference type="NCBI Taxonomy" id="104408"/>
    <lineage>
        <taxon>Eukaryota</taxon>
        <taxon>Fungi</taxon>
        <taxon>Dikarya</taxon>
        <taxon>Basidiomycota</taxon>
        <taxon>Agaricomycotina</taxon>
        <taxon>Tremellomycetes</taxon>
        <taxon>Filobasidiales</taxon>
        <taxon>Filobasidiaceae</taxon>
        <taxon>Naganishia</taxon>
    </lineage>
</organism>
<comment type="caution">
    <text evidence="8">The sequence shown here is derived from an EMBL/GenBank/DDBJ whole genome shotgun (WGS) entry which is preliminary data.</text>
</comment>
<dbReference type="Pfam" id="PF00412">
    <property type="entry name" value="LIM"/>
    <property type="match status" value="2"/>
</dbReference>
<evidence type="ECO:0000256" key="5">
    <source>
        <dbReference type="PROSITE-ProRule" id="PRU00125"/>
    </source>
</evidence>
<dbReference type="GO" id="GO:0046872">
    <property type="term" value="F:metal ion binding"/>
    <property type="evidence" value="ECO:0007669"/>
    <property type="project" value="UniProtKB-KW"/>
</dbReference>
<feature type="region of interest" description="Disordered" evidence="6">
    <location>
        <begin position="230"/>
        <end position="269"/>
    </location>
</feature>
<evidence type="ECO:0000256" key="2">
    <source>
        <dbReference type="ARBA" id="ARBA00022737"/>
    </source>
</evidence>
<dbReference type="OrthoDB" id="2595189at2759"/>
<evidence type="ECO:0000256" key="3">
    <source>
        <dbReference type="ARBA" id="ARBA00022833"/>
    </source>
</evidence>
<dbReference type="InterPro" id="IPR001781">
    <property type="entry name" value="Znf_LIM"/>
</dbReference>
<feature type="compositionally biased region" description="Pro residues" evidence="6">
    <location>
        <begin position="233"/>
        <end position="247"/>
    </location>
</feature>
<dbReference type="CDD" id="cd09326">
    <property type="entry name" value="LIM_CRP_like"/>
    <property type="match status" value="1"/>
</dbReference>
<sequence>MLGATPRCAACGQLAYHAEQVMGPARKIYHKPCLQCTQCRKRLDPGSLVEHEAEPFCRRCHGLLFGTRDLRSANVFAGSGNAPPVTPPRGKLWSASDMQRDVSPGKPINGQAGGAEGAAGALHLRTGRRPSIDDHQAVQSTTDHSATVAPPVEPTAKRPLPPLPPKPASMSVSKHGGIPQDHHPTTNSPTRPSNPTVTSSEALPSNPPPHDPPAKAYTSIDDLLQAETYTTIPSPPSSSAPTNPPHRNPLLARRTPMPARASPSGNESCARCNKTVYFAEGVNAIGQRWHRGCLRCTACRTSLDPGKVQDRDAMPYCRNCYTKEFGPGVLR</sequence>
<dbReference type="PROSITE" id="PS00478">
    <property type="entry name" value="LIM_DOMAIN_1"/>
    <property type="match status" value="2"/>
</dbReference>
<dbReference type="AlphaFoldDB" id="A0A8H3TNW4"/>
<evidence type="ECO:0000313" key="9">
    <source>
        <dbReference type="Proteomes" id="UP000620104"/>
    </source>
</evidence>
<evidence type="ECO:0000256" key="1">
    <source>
        <dbReference type="ARBA" id="ARBA00022723"/>
    </source>
</evidence>
<reference evidence="8" key="1">
    <citation type="submission" date="2020-07" db="EMBL/GenBank/DDBJ databases">
        <title>Draft Genome Sequence of a Deep-Sea Yeast, Naganishia (Cryptococcus) liquefaciens strain N6.</title>
        <authorList>
            <person name="Han Y.W."/>
            <person name="Kajitani R."/>
            <person name="Morimoto H."/>
            <person name="Parhat M."/>
            <person name="Tsubouchi H."/>
            <person name="Bakenova O."/>
            <person name="Ogata M."/>
            <person name="Argunhan B."/>
            <person name="Aoki R."/>
            <person name="Kajiwara S."/>
            <person name="Itoh T."/>
            <person name="Iwasaki H."/>
        </authorList>
    </citation>
    <scope>NUCLEOTIDE SEQUENCE</scope>
    <source>
        <strain evidence="8">N6</strain>
    </source>
</reference>
<feature type="compositionally biased region" description="Low complexity" evidence="6">
    <location>
        <begin position="185"/>
        <end position="200"/>
    </location>
</feature>
<dbReference type="GO" id="GO:0030695">
    <property type="term" value="F:GTPase regulator activity"/>
    <property type="evidence" value="ECO:0007669"/>
    <property type="project" value="UniProtKB-ARBA"/>
</dbReference>